<accession>A0A9P5EUJ9</accession>
<feature type="transmembrane region" description="Helical" evidence="5">
    <location>
        <begin position="101"/>
        <end position="125"/>
    </location>
</feature>
<dbReference type="GO" id="GO:1990961">
    <property type="term" value="P:xenobiotic detoxification by transmembrane export across the plasma membrane"/>
    <property type="evidence" value="ECO:0007669"/>
    <property type="project" value="TreeGrafter"/>
</dbReference>
<dbReference type="PANTHER" id="PTHR23502">
    <property type="entry name" value="MAJOR FACILITATOR SUPERFAMILY"/>
    <property type="match status" value="1"/>
</dbReference>
<feature type="transmembrane region" description="Helical" evidence="5">
    <location>
        <begin position="506"/>
        <end position="531"/>
    </location>
</feature>
<feature type="transmembrane region" description="Helical" evidence="5">
    <location>
        <begin position="375"/>
        <end position="395"/>
    </location>
</feature>
<evidence type="ECO:0000313" key="7">
    <source>
        <dbReference type="EMBL" id="KAF4859778.1"/>
    </source>
</evidence>
<feature type="transmembrane region" description="Helical" evidence="5">
    <location>
        <begin position="169"/>
        <end position="188"/>
    </location>
</feature>
<evidence type="ECO:0000259" key="6">
    <source>
        <dbReference type="PROSITE" id="PS50850"/>
    </source>
</evidence>
<dbReference type="AlphaFoldDB" id="A0A9P5EUJ9"/>
<evidence type="ECO:0000256" key="4">
    <source>
        <dbReference type="ARBA" id="ARBA00023136"/>
    </source>
</evidence>
<evidence type="ECO:0000256" key="5">
    <source>
        <dbReference type="SAM" id="Phobius"/>
    </source>
</evidence>
<dbReference type="Proteomes" id="UP000711996">
    <property type="component" value="Unassembled WGS sequence"/>
</dbReference>
<keyword evidence="2 5" id="KW-0812">Transmembrane</keyword>
<keyword evidence="8" id="KW-1185">Reference proteome</keyword>
<keyword evidence="4 5" id="KW-0472">Membrane</keyword>
<name>A0A9P5EUJ9_COLSI</name>
<feature type="transmembrane region" description="Helical" evidence="5">
    <location>
        <begin position="480"/>
        <end position="500"/>
    </location>
</feature>
<dbReference type="Gene3D" id="1.20.1250.20">
    <property type="entry name" value="MFS general substrate transporter like domains"/>
    <property type="match status" value="1"/>
</dbReference>
<proteinExistence type="predicted"/>
<evidence type="ECO:0000256" key="1">
    <source>
        <dbReference type="ARBA" id="ARBA00004141"/>
    </source>
</evidence>
<dbReference type="CDD" id="cd17323">
    <property type="entry name" value="MFS_Tpo1_MDR_like"/>
    <property type="match status" value="1"/>
</dbReference>
<organism evidence="7 8">
    <name type="scientific">Colletotrichum siamense</name>
    <name type="common">Anthracnose fungus</name>
    <dbReference type="NCBI Taxonomy" id="690259"/>
    <lineage>
        <taxon>Eukaryota</taxon>
        <taxon>Fungi</taxon>
        <taxon>Dikarya</taxon>
        <taxon>Ascomycota</taxon>
        <taxon>Pezizomycotina</taxon>
        <taxon>Sordariomycetes</taxon>
        <taxon>Hypocreomycetidae</taxon>
        <taxon>Glomerellales</taxon>
        <taxon>Glomerellaceae</taxon>
        <taxon>Colletotrichum</taxon>
        <taxon>Colletotrichum gloeosporioides species complex</taxon>
    </lineage>
</organism>
<feature type="transmembrane region" description="Helical" evidence="5">
    <location>
        <begin position="229"/>
        <end position="252"/>
    </location>
</feature>
<dbReference type="EMBL" id="QPMT01000015">
    <property type="protein sequence ID" value="KAF4859778.1"/>
    <property type="molecule type" value="Genomic_DNA"/>
</dbReference>
<keyword evidence="3 5" id="KW-1133">Transmembrane helix</keyword>
<sequence>MSLQIRHSPIGVLIRAFSNRRLLLYPEEQPDFKLDLSLHGGLSSSCNTATSTIKTFRPNSIADNSSGNQDDISTGHRSATVGWYSPDDPENPKNWTNRSRVLITLIICLYTFAIYTSSAIYISAIEDVIVEFDVTHVEASLGLALFVLGYGVGPLLFSPLSEIPSIGRSPIYTLTMTLYVLVSVPTALTKSWAGFLTCRFFQGFFGSPCLASGAATLDDIYGPKGLPFALTTWTSASFVAPAIGPLLSGFAVPVMGWRWSMWEILLLSGPTLVPMLMLPETSGPTIIHRRAQRLRRLTGRSDLKSLEELNSGKLTASHVLREALIKPIEITVKDPAVLFVQVYTAINYGIYYSFFEVFPIVYTNLYGMTTGEVGIVFLCILVACIIGAGSYFIFLKFYMIPRMRLSKSVVEQETRLLPTLAASFGPTVGLFVFAWTSSPHIHWIVPTIGITIYSGSAFIILQCVFAYIPLSYPRFSASLFAANDFFRGTFAFASILYARPLFENLGIARGCSLLGGLSTIGIVGSWTLNYWGAALRARSKFADS</sequence>
<feature type="transmembrane region" description="Helical" evidence="5">
    <location>
        <begin position="336"/>
        <end position="355"/>
    </location>
</feature>
<dbReference type="InterPro" id="IPR011701">
    <property type="entry name" value="MFS"/>
</dbReference>
<dbReference type="GO" id="GO:0005886">
    <property type="term" value="C:plasma membrane"/>
    <property type="evidence" value="ECO:0007669"/>
    <property type="project" value="TreeGrafter"/>
</dbReference>
<protein>
    <submittedName>
        <fullName evidence="7">Transporter mfs1</fullName>
    </submittedName>
</protein>
<dbReference type="SUPFAM" id="SSF103473">
    <property type="entry name" value="MFS general substrate transporter"/>
    <property type="match status" value="1"/>
</dbReference>
<feature type="domain" description="Major facilitator superfamily (MFS) profile" evidence="6">
    <location>
        <begin position="103"/>
        <end position="544"/>
    </location>
</feature>
<comment type="caution">
    <text evidence="7">The sequence shown here is derived from an EMBL/GenBank/DDBJ whole genome shotgun (WGS) entry which is preliminary data.</text>
</comment>
<evidence type="ECO:0000313" key="8">
    <source>
        <dbReference type="Proteomes" id="UP000711996"/>
    </source>
</evidence>
<feature type="transmembrane region" description="Helical" evidence="5">
    <location>
        <begin position="416"/>
        <end position="435"/>
    </location>
</feature>
<dbReference type="GO" id="GO:0015244">
    <property type="term" value="F:fluconazole transmembrane transporter activity"/>
    <property type="evidence" value="ECO:0007669"/>
    <property type="project" value="TreeGrafter"/>
</dbReference>
<dbReference type="InterPro" id="IPR036259">
    <property type="entry name" value="MFS_trans_sf"/>
</dbReference>
<feature type="transmembrane region" description="Helical" evidence="5">
    <location>
        <begin position="137"/>
        <end position="157"/>
    </location>
</feature>
<evidence type="ECO:0000256" key="3">
    <source>
        <dbReference type="ARBA" id="ARBA00022989"/>
    </source>
</evidence>
<evidence type="ECO:0000256" key="2">
    <source>
        <dbReference type="ARBA" id="ARBA00022692"/>
    </source>
</evidence>
<dbReference type="Pfam" id="PF07690">
    <property type="entry name" value="MFS_1"/>
    <property type="match status" value="1"/>
</dbReference>
<dbReference type="PANTHER" id="PTHR23502:SF23">
    <property type="entry name" value="FLUCONAZOLE RESISTANCE PROTEIN 1"/>
    <property type="match status" value="1"/>
</dbReference>
<comment type="subcellular location">
    <subcellularLocation>
        <location evidence="1">Membrane</location>
        <topology evidence="1">Multi-pass membrane protein</topology>
    </subcellularLocation>
</comment>
<feature type="transmembrane region" description="Helical" evidence="5">
    <location>
        <begin position="441"/>
        <end position="468"/>
    </location>
</feature>
<reference evidence="7" key="1">
    <citation type="submission" date="2019-06" db="EMBL/GenBank/DDBJ databases">
        <authorList>
            <person name="Gan P."/>
            <person name="Shirasu K."/>
        </authorList>
    </citation>
    <scope>NUCLEOTIDE SEQUENCE [LARGE SCALE GENOMIC DNA]</scope>
    <source>
        <strain evidence="7">CAD2</strain>
    </source>
</reference>
<dbReference type="OrthoDB" id="3357846at2759"/>
<dbReference type="InterPro" id="IPR020846">
    <property type="entry name" value="MFS_dom"/>
</dbReference>
<gene>
    <name evidence="7" type="primary">mfs1-7</name>
    <name evidence="7" type="ORF">CGCSCA2_v005904</name>
</gene>
<dbReference type="PROSITE" id="PS50850">
    <property type="entry name" value="MFS"/>
    <property type="match status" value="1"/>
</dbReference>